<dbReference type="InterPro" id="IPR036148">
    <property type="entry name" value="MmgE/PrpD_sf"/>
</dbReference>
<dbReference type="InterPro" id="IPR005656">
    <property type="entry name" value="MmgE_PrpD"/>
</dbReference>
<evidence type="ECO:0000256" key="1">
    <source>
        <dbReference type="ARBA" id="ARBA00006174"/>
    </source>
</evidence>
<keyword evidence="5" id="KW-1185">Reference proteome</keyword>
<keyword evidence="2" id="KW-0812">Transmembrane</keyword>
<dbReference type="InterPro" id="IPR042183">
    <property type="entry name" value="MmgE/PrpD_sf_1"/>
</dbReference>
<feature type="transmembrane region" description="Helical" evidence="2">
    <location>
        <begin position="88"/>
        <end position="106"/>
    </location>
</feature>
<evidence type="ECO:0000313" key="5">
    <source>
        <dbReference type="Proteomes" id="UP001187415"/>
    </source>
</evidence>
<dbReference type="SUPFAM" id="SSF103378">
    <property type="entry name" value="2-methylcitrate dehydratase PrpD"/>
    <property type="match status" value="2"/>
</dbReference>
<feature type="transmembrane region" description="Helical" evidence="2">
    <location>
        <begin position="65"/>
        <end position="82"/>
    </location>
</feature>
<dbReference type="GO" id="GO:0047613">
    <property type="term" value="F:aconitate decarboxylase activity"/>
    <property type="evidence" value="ECO:0007669"/>
    <property type="project" value="TreeGrafter"/>
</dbReference>
<protein>
    <recommendedName>
        <fullName evidence="3">MmgE/PrpD N-terminal domain-containing protein</fullName>
    </recommendedName>
</protein>
<evidence type="ECO:0000259" key="3">
    <source>
        <dbReference type="Pfam" id="PF03972"/>
    </source>
</evidence>
<organism evidence="4 5">
    <name type="scientific">Channa striata</name>
    <name type="common">Snakehead murrel</name>
    <name type="synonym">Ophicephalus striatus</name>
    <dbReference type="NCBI Taxonomy" id="64152"/>
    <lineage>
        <taxon>Eukaryota</taxon>
        <taxon>Metazoa</taxon>
        <taxon>Chordata</taxon>
        <taxon>Craniata</taxon>
        <taxon>Vertebrata</taxon>
        <taxon>Euteleostomi</taxon>
        <taxon>Actinopterygii</taxon>
        <taxon>Neopterygii</taxon>
        <taxon>Teleostei</taxon>
        <taxon>Neoteleostei</taxon>
        <taxon>Acanthomorphata</taxon>
        <taxon>Anabantaria</taxon>
        <taxon>Anabantiformes</taxon>
        <taxon>Channoidei</taxon>
        <taxon>Channidae</taxon>
        <taxon>Channa</taxon>
    </lineage>
</organism>
<keyword evidence="2" id="KW-1133">Transmembrane helix</keyword>
<dbReference type="GO" id="GO:0005739">
    <property type="term" value="C:mitochondrion"/>
    <property type="evidence" value="ECO:0007669"/>
    <property type="project" value="TreeGrafter"/>
</dbReference>
<keyword evidence="2" id="KW-0472">Membrane</keyword>
<name>A0AA88STC2_CHASR</name>
<evidence type="ECO:0000256" key="2">
    <source>
        <dbReference type="SAM" id="Phobius"/>
    </source>
</evidence>
<sequence>MDTLAATFYGFTALLKFAEGYSALLSFYSIQPVSPVPFPVVFSVLFFILALFSCQKNLLEGLHQLFFAAYCVAIAAQPQGFFQGGTQGVQAAIFVVSAGMFLITTFNMTHSVDFDDTWHLTTRPSGAVPPAVQALSDMMPANTGLDFLLAFNVSTEIQDRLMRFSNDACNIPRGAVLPALLALSDGKPSGLDFLLAFSVRIEIQGRLMSFSNDAFRMGIRNNLQSIQRPDYVPQPLESPSGNDHMFLLEEQDMAFKRFPAHLGMHWVADAAASVHELLVGAGPGTVSPAQVQDILLLVPKSKYIKIPHL</sequence>
<dbReference type="AlphaFoldDB" id="A0AA88STC2"/>
<feature type="transmembrane region" description="Helical" evidence="2">
    <location>
        <begin position="36"/>
        <end position="53"/>
    </location>
</feature>
<evidence type="ECO:0000313" key="4">
    <source>
        <dbReference type="EMBL" id="KAK2849287.1"/>
    </source>
</evidence>
<dbReference type="Proteomes" id="UP001187415">
    <property type="component" value="Unassembled WGS sequence"/>
</dbReference>
<reference evidence="4" key="1">
    <citation type="submission" date="2023-07" db="EMBL/GenBank/DDBJ databases">
        <title>Chromosome-level Genome Assembly of Striped Snakehead (Channa striata).</title>
        <authorList>
            <person name="Liu H."/>
        </authorList>
    </citation>
    <scope>NUCLEOTIDE SEQUENCE</scope>
    <source>
        <strain evidence="4">Gz</strain>
        <tissue evidence="4">Muscle</tissue>
    </source>
</reference>
<proteinExistence type="inferred from homology"/>
<dbReference type="EMBL" id="JAUPFM010000006">
    <property type="protein sequence ID" value="KAK2849287.1"/>
    <property type="molecule type" value="Genomic_DNA"/>
</dbReference>
<feature type="domain" description="MmgE/PrpD N-terminal" evidence="3">
    <location>
        <begin position="108"/>
        <end position="165"/>
    </location>
</feature>
<accession>A0AA88STC2</accession>
<dbReference type="Gene3D" id="1.10.4100.10">
    <property type="entry name" value="2-methylcitrate dehydratase PrpD"/>
    <property type="match status" value="1"/>
</dbReference>
<dbReference type="PANTHER" id="PTHR16943">
    <property type="entry name" value="2-METHYLCITRATE DEHYDRATASE-RELATED"/>
    <property type="match status" value="1"/>
</dbReference>
<comment type="caution">
    <text evidence="4">The sequence shown here is derived from an EMBL/GenBank/DDBJ whole genome shotgun (WGS) entry which is preliminary data.</text>
</comment>
<dbReference type="Pfam" id="PF03972">
    <property type="entry name" value="MmgE_PrpD_N"/>
    <property type="match status" value="1"/>
</dbReference>
<dbReference type="PANTHER" id="PTHR16943:SF14">
    <property type="entry name" value="CIS-ACONITATE DECARBOXYLASE"/>
    <property type="match status" value="1"/>
</dbReference>
<dbReference type="InterPro" id="IPR045336">
    <property type="entry name" value="MmgE_PrpD_N"/>
</dbReference>
<comment type="similarity">
    <text evidence="1">Belongs to the PrpD family.</text>
</comment>
<gene>
    <name evidence="4" type="ORF">Q5P01_009121</name>
</gene>
<dbReference type="GO" id="GO:0006952">
    <property type="term" value="P:defense response"/>
    <property type="evidence" value="ECO:0007669"/>
    <property type="project" value="TreeGrafter"/>
</dbReference>